<evidence type="ECO:0008006" key="4">
    <source>
        <dbReference type="Google" id="ProtNLM"/>
    </source>
</evidence>
<evidence type="ECO:0000313" key="3">
    <source>
        <dbReference type="Proteomes" id="UP000297245"/>
    </source>
</evidence>
<gene>
    <name evidence="2" type="ORF">K435DRAFT_866683</name>
</gene>
<organism evidence="2 3">
    <name type="scientific">Dendrothele bispora (strain CBS 962.96)</name>
    <dbReference type="NCBI Taxonomy" id="1314807"/>
    <lineage>
        <taxon>Eukaryota</taxon>
        <taxon>Fungi</taxon>
        <taxon>Dikarya</taxon>
        <taxon>Basidiomycota</taxon>
        <taxon>Agaricomycotina</taxon>
        <taxon>Agaricomycetes</taxon>
        <taxon>Agaricomycetidae</taxon>
        <taxon>Agaricales</taxon>
        <taxon>Agaricales incertae sedis</taxon>
        <taxon>Dendrothele</taxon>
    </lineage>
</organism>
<keyword evidence="3" id="KW-1185">Reference proteome</keyword>
<feature type="region of interest" description="Disordered" evidence="1">
    <location>
        <begin position="417"/>
        <end position="550"/>
    </location>
</feature>
<feature type="region of interest" description="Disordered" evidence="1">
    <location>
        <begin position="1"/>
        <end position="169"/>
    </location>
</feature>
<feature type="compositionally biased region" description="Low complexity" evidence="1">
    <location>
        <begin position="424"/>
        <end position="452"/>
    </location>
</feature>
<feature type="region of interest" description="Disordered" evidence="1">
    <location>
        <begin position="276"/>
        <end position="380"/>
    </location>
</feature>
<feature type="compositionally biased region" description="Basic and acidic residues" evidence="1">
    <location>
        <begin position="14"/>
        <end position="71"/>
    </location>
</feature>
<dbReference type="AlphaFoldDB" id="A0A4V4HDS1"/>
<feature type="compositionally biased region" description="Gly residues" evidence="1">
    <location>
        <begin position="1"/>
        <end position="10"/>
    </location>
</feature>
<feature type="compositionally biased region" description="Low complexity" evidence="1">
    <location>
        <begin position="327"/>
        <end position="339"/>
    </location>
</feature>
<feature type="compositionally biased region" description="Basic and acidic residues" evidence="1">
    <location>
        <begin position="126"/>
        <end position="146"/>
    </location>
</feature>
<dbReference type="EMBL" id="ML179425">
    <property type="protein sequence ID" value="THU88025.1"/>
    <property type="molecule type" value="Genomic_DNA"/>
</dbReference>
<reference evidence="2 3" key="1">
    <citation type="journal article" date="2019" name="Nat. Ecol. Evol.">
        <title>Megaphylogeny resolves global patterns of mushroom evolution.</title>
        <authorList>
            <person name="Varga T."/>
            <person name="Krizsan K."/>
            <person name="Foldi C."/>
            <person name="Dima B."/>
            <person name="Sanchez-Garcia M."/>
            <person name="Sanchez-Ramirez S."/>
            <person name="Szollosi G.J."/>
            <person name="Szarkandi J.G."/>
            <person name="Papp V."/>
            <person name="Albert L."/>
            <person name="Andreopoulos W."/>
            <person name="Angelini C."/>
            <person name="Antonin V."/>
            <person name="Barry K.W."/>
            <person name="Bougher N.L."/>
            <person name="Buchanan P."/>
            <person name="Buyck B."/>
            <person name="Bense V."/>
            <person name="Catcheside P."/>
            <person name="Chovatia M."/>
            <person name="Cooper J."/>
            <person name="Damon W."/>
            <person name="Desjardin D."/>
            <person name="Finy P."/>
            <person name="Geml J."/>
            <person name="Haridas S."/>
            <person name="Hughes K."/>
            <person name="Justo A."/>
            <person name="Karasinski D."/>
            <person name="Kautmanova I."/>
            <person name="Kiss B."/>
            <person name="Kocsube S."/>
            <person name="Kotiranta H."/>
            <person name="LaButti K.M."/>
            <person name="Lechner B.E."/>
            <person name="Liimatainen K."/>
            <person name="Lipzen A."/>
            <person name="Lukacs Z."/>
            <person name="Mihaltcheva S."/>
            <person name="Morgado L.N."/>
            <person name="Niskanen T."/>
            <person name="Noordeloos M.E."/>
            <person name="Ohm R.A."/>
            <person name="Ortiz-Santana B."/>
            <person name="Ovrebo C."/>
            <person name="Racz N."/>
            <person name="Riley R."/>
            <person name="Savchenko A."/>
            <person name="Shiryaev A."/>
            <person name="Soop K."/>
            <person name="Spirin V."/>
            <person name="Szebenyi C."/>
            <person name="Tomsovsky M."/>
            <person name="Tulloss R.E."/>
            <person name="Uehling J."/>
            <person name="Grigoriev I.V."/>
            <person name="Vagvolgyi C."/>
            <person name="Papp T."/>
            <person name="Martin F.M."/>
            <person name="Miettinen O."/>
            <person name="Hibbett D.S."/>
            <person name="Nagy L.G."/>
        </authorList>
    </citation>
    <scope>NUCLEOTIDE SEQUENCE [LARGE SCALE GENOMIC DNA]</scope>
    <source>
        <strain evidence="2 3">CBS 962.96</strain>
    </source>
</reference>
<sequence length="794" mass="89026">MLQEGGAGRGKTGKVQDELRGEEERRSDVPAVEVQKREGPQRSTGERRREEGRTRDDRRDTHGNKAGRLENDTNSSIQPHTAVARAATSTPLKHGPRPQPSPLKRPSSARPLPGVPLAPPFVKGKAPQEDPIPKPSEEPTLKDQHSQPRPLPKPEVQESVHEPTDPGKVADIGSVLAQWREERRKKIRELGMLEGLRRYQMMRDNQSLIRIDSTILVHLDPQSDQYYVQDKEDPTIWCYLPHLNDPEYAPLKEAYPMITKANWKERLLGQAGQHTPIMAPQPRQAPSLPPAPHEAGHETGYNPAGKGHRVHTRAPQEPNQNQVPMPTRTQQTQQSQQKTNVGPGEPNRDTPPHMPSGRNREDTTSNKRLTGFNPLLGNQVQPSDTYQFQFAGPSVFGPFPSNIPGWLPQWQNQYPQGYWPQPPMGNQMPMQPGPGPSTNNHQHTAQTQQPQQRGGGGGGPLGGPGDDDDGDDDDWGLGRPLNRGPTGGGGGRGGPPSRGSRRQDDDRNDRSRRDRSRRGNGGDGSPDPSDDGEGGSEDNSDDEDAKDYTGGDIRKRVFDRLAEMIKWKLYSKGPMANDRTRKNLVNSLPKLDPYEGSRLYGPPKSENEEGVMEVTEDDRLRTAVLSSYLKGSAREWYTMSVERPPKRTESSENPYRHHYTFLEVFKGLFDRFIDSGSVFELADKYEELEYNTVGKAREFFTRLKYFSECMPSPPNTYEFKTRLMEGFPTDLRKKITDKGITAESSSVNKIMKNAIKLEEGRNAERHYAARNRQKNAASSDQPKTPRKFIKVKLA</sequence>
<dbReference type="Proteomes" id="UP000297245">
    <property type="component" value="Unassembled WGS sequence"/>
</dbReference>
<feature type="compositionally biased region" description="Acidic residues" evidence="1">
    <location>
        <begin position="528"/>
        <end position="545"/>
    </location>
</feature>
<feature type="region of interest" description="Disordered" evidence="1">
    <location>
        <begin position="768"/>
        <end position="788"/>
    </location>
</feature>
<dbReference type="OrthoDB" id="3064377at2759"/>
<accession>A0A4V4HDS1</accession>
<name>A0A4V4HDS1_DENBC</name>
<feature type="compositionally biased region" description="Basic and acidic residues" evidence="1">
    <location>
        <begin position="501"/>
        <end position="512"/>
    </location>
</feature>
<evidence type="ECO:0000256" key="1">
    <source>
        <dbReference type="SAM" id="MobiDB-lite"/>
    </source>
</evidence>
<feature type="compositionally biased region" description="Acidic residues" evidence="1">
    <location>
        <begin position="465"/>
        <end position="475"/>
    </location>
</feature>
<feature type="compositionally biased region" description="Gly residues" evidence="1">
    <location>
        <begin position="485"/>
        <end position="496"/>
    </location>
</feature>
<protein>
    <recommendedName>
        <fullName evidence="4">Retrotransposon gag domain-containing protein</fullName>
    </recommendedName>
</protein>
<feature type="compositionally biased region" description="Basic and acidic residues" evidence="1">
    <location>
        <begin position="155"/>
        <end position="165"/>
    </location>
</feature>
<proteinExistence type="predicted"/>
<evidence type="ECO:0000313" key="2">
    <source>
        <dbReference type="EMBL" id="THU88025.1"/>
    </source>
</evidence>
<feature type="compositionally biased region" description="Gly residues" evidence="1">
    <location>
        <begin position="453"/>
        <end position="464"/>
    </location>
</feature>